<dbReference type="EMBL" id="JH817657">
    <property type="protein sequence ID" value="EKC29680.1"/>
    <property type="molecule type" value="Genomic_DNA"/>
</dbReference>
<reference evidence="1" key="1">
    <citation type="journal article" date="2012" name="Nature">
        <title>The oyster genome reveals stress adaptation and complexity of shell formation.</title>
        <authorList>
            <person name="Zhang G."/>
            <person name="Fang X."/>
            <person name="Guo X."/>
            <person name="Li L."/>
            <person name="Luo R."/>
            <person name="Xu F."/>
            <person name="Yang P."/>
            <person name="Zhang L."/>
            <person name="Wang X."/>
            <person name="Qi H."/>
            <person name="Xiong Z."/>
            <person name="Que H."/>
            <person name="Xie Y."/>
            <person name="Holland P.W."/>
            <person name="Paps J."/>
            <person name="Zhu Y."/>
            <person name="Wu F."/>
            <person name="Chen Y."/>
            <person name="Wang J."/>
            <person name="Peng C."/>
            <person name="Meng J."/>
            <person name="Yang L."/>
            <person name="Liu J."/>
            <person name="Wen B."/>
            <person name="Zhang N."/>
            <person name="Huang Z."/>
            <person name="Zhu Q."/>
            <person name="Feng Y."/>
            <person name="Mount A."/>
            <person name="Hedgecock D."/>
            <person name="Xu Z."/>
            <person name="Liu Y."/>
            <person name="Domazet-Loso T."/>
            <person name="Du Y."/>
            <person name="Sun X."/>
            <person name="Zhang S."/>
            <person name="Liu B."/>
            <person name="Cheng P."/>
            <person name="Jiang X."/>
            <person name="Li J."/>
            <person name="Fan D."/>
            <person name="Wang W."/>
            <person name="Fu W."/>
            <person name="Wang T."/>
            <person name="Wang B."/>
            <person name="Zhang J."/>
            <person name="Peng Z."/>
            <person name="Li Y."/>
            <person name="Li N."/>
            <person name="Wang J."/>
            <person name="Chen M."/>
            <person name="He Y."/>
            <person name="Tan F."/>
            <person name="Song X."/>
            <person name="Zheng Q."/>
            <person name="Huang R."/>
            <person name="Yang H."/>
            <person name="Du X."/>
            <person name="Chen L."/>
            <person name="Yang M."/>
            <person name="Gaffney P.M."/>
            <person name="Wang S."/>
            <person name="Luo L."/>
            <person name="She Z."/>
            <person name="Ming Y."/>
            <person name="Huang W."/>
            <person name="Zhang S."/>
            <person name="Huang B."/>
            <person name="Zhang Y."/>
            <person name="Qu T."/>
            <person name="Ni P."/>
            <person name="Miao G."/>
            <person name="Wang J."/>
            <person name="Wang Q."/>
            <person name="Steinberg C.E."/>
            <person name="Wang H."/>
            <person name="Li N."/>
            <person name="Qian L."/>
            <person name="Zhang G."/>
            <person name="Li Y."/>
            <person name="Yang H."/>
            <person name="Liu X."/>
            <person name="Wang J."/>
            <person name="Yin Y."/>
            <person name="Wang J."/>
        </authorList>
    </citation>
    <scope>NUCLEOTIDE SEQUENCE [LARGE SCALE GENOMIC DNA]</scope>
    <source>
        <strain evidence="1">05x7-T-G4-1.051#20</strain>
    </source>
</reference>
<evidence type="ECO:0000313" key="1">
    <source>
        <dbReference type="EMBL" id="EKC29680.1"/>
    </source>
</evidence>
<dbReference type="AlphaFoldDB" id="K1QLM0"/>
<organism evidence="1">
    <name type="scientific">Magallana gigas</name>
    <name type="common">Pacific oyster</name>
    <name type="synonym">Crassostrea gigas</name>
    <dbReference type="NCBI Taxonomy" id="29159"/>
    <lineage>
        <taxon>Eukaryota</taxon>
        <taxon>Metazoa</taxon>
        <taxon>Spiralia</taxon>
        <taxon>Lophotrochozoa</taxon>
        <taxon>Mollusca</taxon>
        <taxon>Bivalvia</taxon>
        <taxon>Autobranchia</taxon>
        <taxon>Pteriomorphia</taxon>
        <taxon>Ostreida</taxon>
        <taxon>Ostreoidea</taxon>
        <taxon>Ostreidae</taxon>
        <taxon>Magallana</taxon>
    </lineage>
</organism>
<dbReference type="HOGENOM" id="CLU_1379316_0_0_1"/>
<sequence length="198" mass="22281">MKNHHQQIMDAVVANFARTTVVGSKFQNSYELVRHQAKNQAEVLHTVVDKVLQEALNLIDLMKFQDEEILKNNGIYVQELDPLAAKIDGSFDNREEWAICKRDERVLDEKSVSSEKIYFRAPIFLEGLPSSKEIKAQLGLAVLDDGTVLYTNVSSKGVMRIKSDCTTEEFTRIEGKGKPCGICSTQCNDVVVCLQEID</sequence>
<gene>
    <name evidence="1" type="ORF">CGI_10026066</name>
</gene>
<name>K1QLM0_MAGGI</name>
<protein>
    <submittedName>
        <fullName evidence="1">Uncharacterized protein</fullName>
    </submittedName>
</protein>
<dbReference type="InParanoid" id="K1QLM0"/>
<proteinExistence type="predicted"/>
<accession>K1QLM0</accession>